<dbReference type="GO" id="GO:0005737">
    <property type="term" value="C:cytoplasm"/>
    <property type="evidence" value="ECO:0007669"/>
    <property type="project" value="UniProtKB-SubCell"/>
</dbReference>
<evidence type="ECO:0000313" key="9">
    <source>
        <dbReference type="EMBL" id="BDR57066.1"/>
    </source>
</evidence>
<keyword evidence="3" id="KW-0963">Cytoplasm</keyword>
<dbReference type="AlphaFoldDB" id="A0AAU9CXD3"/>
<comment type="subcellular location">
    <subcellularLocation>
        <location evidence="1">Cytoplasm</location>
    </subcellularLocation>
</comment>
<gene>
    <name evidence="9" type="ORF">KIMC2_16280</name>
</gene>
<dbReference type="PROSITE" id="PS51101">
    <property type="entry name" value="PTS_EIIB_TYPE_4"/>
    <property type="match status" value="1"/>
</dbReference>
<dbReference type="RefSeq" id="WP_317695810.1">
    <property type="nucleotide sequence ID" value="NZ_AP026801.1"/>
</dbReference>
<dbReference type="GO" id="GO:0008982">
    <property type="term" value="F:protein-N(PI)-phosphohistidine-sugar phosphotransferase activity"/>
    <property type="evidence" value="ECO:0007669"/>
    <property type="project" value="InterPro"/>
</dbReference>
<dbReference type="KEGG" id="xak:KIMC2_16280"/>
<organism evidence="9 10">
    <name type="scientific">Xylocopilactobacillus apis</name>
    <dbReference type="NCBI Taxonomy" id="2932183"/>
    <lineage>
        <taxon>Bacteria</taxon>
        <taxon>Bacillati</taxon>
        <taxon>Bacillota</taxon>
        <taxon>Bacilli</taxon>
        <taxon>Lactobacillales</taxon>
        <taxon>Lactobacillaceae</taxon>
        <taxon>Xylocopilactobacillus</taxon>
    </lineage>
</organism>
<dbReference type="Pfam" id="PF03830">
    <property type="entry name" value="PTSIIB_sorb"/>
    <property type="match status" value="1"/>
</dbReference>
<keyword evidence="5" id="KW-0808">Transferase</keyword>
<evidence type="ECO:0000259" key="8">
    <source>
        <dbReference type="PROSITE" id="PS51101"/>
    </source>
</evidence>
<evidence type="ECO:0000256" key="4">
    <source>
        <dbReference type="ARBA" id="ARBA00022597"/>
    </source>
</evidence>
<keyword evidence="4" id="KW-0762">Sugar transport</keyword>
<evidence type="ECO:0000256" key="7">
    <source>
        <dbReference type="ARBA" id="ARBA00022777"/>
    </source>
</evidence>
<evidence type="ECO:0000313" key="10">
    <source>
        <dbReference type="Proteomes" id="UP001321804"/>
    </source>
</evidence>
<sequence length="164" mass="18566">MSVVLARIDQRLIHGITVNQWNRVLHPKRFMVVDDLISQDEMVKSSMRMSKPAGTGMSIIDCETAINNFKSGKYDSHSVFLICKEPITILRLIQGGVEIPEVNVGALFEEEGRVPFTKRVALNEEEIKDLKQISAAGIPVFFQYTPDDDERISFEDVLKKKGEK</sequence>
<accession>A0AAU9CXD3</accession>
<dbReference type="SUPFAM" id="SSF52728">
    <property type="entry name" value="PTS IIb component"/>
    <property type="match status" value="1"/>
</dbReference>
<evidence type="ECO:0000256" key="2">
    <source>
        <dbReference type="ARBA" id="ARBA00022448"/>
    </source>
</evidence>
<dbReference type="Gene3D" id="3.40.35.10">
    <property type="entry name" value="Phosphotransferase system, sorbose subfamily IIB component"/>
    <property type="match status" value="1"/>
</dbReference>
<evidence type="ECO:0000256" key="1">
    <source>
        <dbReference type="ARBA" id="ARBA00004496"/>
    </source>
</evidence>
<dbReference type="EMBL" id="AP026801">
    <property type="protein sequence ID" value="BDR57066.1"/>
    <property type="molecule type" value="Genomic_DNA"/>
</dbReference>
<dbReference type="InterPro" id="IPR036667">
    <property type="entry name" value="PTS_IIB_sorbose-sp_sf"/>
</dbReference>
<dbReference type="Proteomes" id="UP001321804">
    <property type="component" value="Chromosome"/>
</dbReference>
<evidence type="ECO:0000256" key="3">
    <source>
        <dbReference type="ARBA" id="ARBA00022490"/>
    </source>
</evidence>
<keyword evidence="2" id="KW-0813">Transport</keyword>
<dbReference type="InterPro" id="IPR004720">
    <property type="entry name" value="PTS_IIB_sorbose-sp"/>
</dbReference>
<reference evidence="9 10" key="1">
    <citation type="journal article" date="2023" name="Microbiol. Spectr.">
        <title>Symbiosis of Carpenter Bees with Uncharacterized Lactic Acid Bacteria Showing NAD Auxotrophy.</title>
        <authorList>
            <person name="Kawasaki S."/>
            <person name="Ozawa K."/>
            <person name="Mori T."/>
            <person name="Yamamoto A."/>
            <person name="Ito M."/>
            <person name="Ohkuma M."/>
            <person name="Sakamoto M."/>
            <person name="Matsutani M."/>
        </authorList>
    </citation>
    <scope>NUCLEOTIDE SEQUENCE [LARGE SCALE GENOMIC DNA]</scope>
    <source>
        <strain evidence="9 10">KimC2</strain>
    </source>
</reference>
<keyword evidence="10" id="KW-1185">Reference proteome</keyword>
<dbReference type="GO" id="GO:0016301">
    <property type="term" value="F:kinase activity"/>
    <property type="evidence" value="ECO:0007669"/>
    <property type="project" value="UniProtKB-KW"/>
</dbReference>
<keyword evidence="6" id="KW-0598">Phosphotransferase system</keyword>
<feature type="domain" description="PTS EIIB type-4" evidence="8">
    <location>
        <begin position="1"/>
        <end position="164"/>
    </location>
</feature>
<proteinExistence type="predicted"/>
<dbReference type="GO" id="GO:0009401">
    <property type="term" value="P:phosphoenolpyruvate-dependent sugar phosphotransferase system"/>
    <property type="evidence" value="ECO:0007669"/>
    <property type="project" value="UniProtKB-KW"/>
</dbReference>
<name>A0AAU9CXD3_9LACO</name>
<evidence type="ECO:0000256" key="5">
    <source>
        <dbReference type="ARBA" id="ARBA00022679"/>
    </source>
</evidence>
<keyword evidence="7" id="KW-0418">Kinase</keyword>
<evidence type="ECO:0000256" key="6">
    <source>
        <dbReference type="ARBA" id="ARBA00022683"/>
    </source>
</evidence>
<protein>
    <submittedName>
        <fullName evidence="9">PTS mannose transporter subunit IIC</fullName>
    </submittedName>
</protein>